<reference evidence="1 2" key="1">
    <citation type="submission" date="2010-04" db="EMBL/GenBank/DDBJ databases">
        <authorList>
            <person name="Qin X."/>
            <person name="Bachman B."/>
            <person name="Battles P."/>
            <person name="Bell A."/>
            <person name="Bess C."/>
            <person name="Bickham C."/>
            <person name="Chaboub L."/>
            <person name="Chen D."/>
            <person name="Coyle M."/>
            <person name="Deiros D.R."/>
            <person name="Dinh H."/>
            <person name="Forbes L."/>
            <person name="Fowler G."/>
            <person name="Francisco L."/>
            <person name="Fu Q."/>
            <person name="Gubbala S."/>
            <person name="Hale W."/>
            <person name="Han Y."/>
            <person name="Hemphill L."/>
            <person name="Highlander S.K."/>
            <person name="Hirani K."/>
            <person name="Hogues M."/>
            <person name="Jackson L."/>
            <person name="Jakkamsetti A."/>
            <person name="Javaid M."/>
            <person name="Jiang H."/>
            <person name="Korchina V."/>
            <person name="Kovar C."/>
            <person name="Lara F."/>
            <person name="Lee S."/>
            <person name="Mata R."/>
            <person name="Mathew T."/>
            <person name="Moen C."/>
            <person name="Morales K."/>
            <person name="Munidasa M."/>
            <person name="Nazareth L."/>
            <person name="Ngo R."/>
            <person name="Nguyen L."/>
            <person name="Okwuonu G."/>
            <person name="Ongeri F."/>
            <person name="Patil S."/>
            <person name="Petrosino J."/>
            <person name="Pham C."/>
            <person name="Pham P."/>
            <person name="Pu L.-L."/>
            <person name="Puazo M."/>
            <person name="Raj R."/>
            <person name="Reid J."/>
            <person name="Rouhana J."/>
            <person name="Saada N."/>
            <person name="Shang Y."/>
            <person name="Simmons D."/>
            <person name="Thornton R."/>
            <person name="Warren J."/>
            <person name="Weissenberger G."/>
            <person name="Zhang J."/>
            <person name="Zhang L."/>
            <person name="Zhou C."/>
            <person name="Zhu D."/>
            <person name="Muzny D."/>
            <person name="Worley K."/>
            <person name="Gibbs R."/>
        </authorList>
    </citation>
    <scope>NUCLEOTIDE SEQUENCE [LARGE SCALE GENOMIC DNA]</scope>
    <source>
        <strain evidence="1 2">ATCC 49957</strain>
    </source>
</reference>
<evidence type="ECO:0000313" key="1">
    <source>
        <dbReference type="EMBL" id="EFH12452.1"/>
    </source>
</evidence>
<proteinExistence type="predicted"/>
<evidence type="ECO:0008006" key="3">
    <source>
        <dbReference type="Google" id="ProtNLM"/>
    </source>
</evidence>
<evidence type="ECO:0000313" key="2">
    <source>
        <dbReference type="Proteomes" id="UP000005324"/>
    </source>
</evidence>
<dbReference type="HOGENOM" id="CLU_2773307_0_0_5"/>
<name>D5RJS5_9PROT</name>
<dbReference type="RefSeq" id="WP_007005184.1">
    <property type="nucleotide sequence ID" value="NZ_GG770781.1"/>
</dbReference>
<dbReference type="Proteomes" id="UP000005324">
    <property type="component" value="Unassembled WGS sequence"/>
</dbReference>
<gene>
    <name evidence="1" type="ORF">HMPREF0731_1335</name>
</gene>
<dbReference type="AlphaFoldDB" id="D5RJS5"/>
<comment type="caution">
    <text evidence="1">The sequence shown here is derived from an EMBL/GenBank/DDBJ whole genome shotgun (WGS) entry which is preliminary data.</text>
</comment>
<protein>
    <recommendedName>
        <fullName evidence="3">Anti-sigma factor NepR domain-containing protein</fullName>
    </recommendedName>
</protein>
<organism evidence="1 2">
    <name type="scientific">Pseudoroseomonas cervicalis ATCC 49957</name>
    <dbReference type="NCBI Taxonomy" id="525371"/>
    <lineage>
        <taxon>Bacteria</taxon>
        <taxon>Pseudomonadati</taxon>
        <taxon>Pseudomonadota</taxon>
        <taxon>Alphaproteobacteria</taxon>
        <taxon>Acetobacterales</taxon>
        <taxon>Roseomonadaceae</taxon>
        <taxon>Roseomonas</taxon>
    </lineage>
</organism>
<keyword evidence="2" id="KW-1185">Reference proteome</keyword>
<sequence>MMGQAEFSTGQQGRAWPRLSPAERALDGWLREGLQRRYAAPAGEEIPAELLALLESEAERLEAAPDRAN</sequence>
<accession>D5RJS5</accession>
<dbReference type="EMBL" id="ADVL01000218">
    <property type="protein sequence ID" value="EFH12452.1"/>
    <property type="molecule type" value="Genomic_DNA"/>
</dbReference>